<gene>
    <name evidence="2" type="ORF">K6T79_23895</name>
</gene>
<sequence>MVIAVIAAGNVYGFAAGKGEAWVAVMLATFLALLAVGTGYGDASWRYPVAHRLFVQFAIASVITAGSFALVYLAAYCIARRRPLRREQSMERPTHRRHRQAGS</sequence>
<keyword evidence="1" id="KW-0472">Membrane</keyword>
<reference evidence="2 3" key="1">
    <citation type="submission" date="2023-12" db="EMBL/GenBank/DDBJ databases">
        <title>Description of new species of Mycobacterium terrae complex isolated from sewage at the Sao Paulo Zoological Park Foundation in Brazil.</title>
        <authorList>
            <person name="Romagnoli C.L."/>
            <person name="Conceicao E.C."/>
            <person name="Machado E."/>
            <person name="Barreto L.B.P.F."/>
            <person name="Sharma A."/>
            <person name="Silva N.M."/>
            <person name="Marques L.E."/>
            <person name="Juliana M.A."/>
            <person name="Lourenco M.C.S."/>
            <person name="Digiampietri L.A."/>
            <person name="Suffys P.N."/>
            <person name="Viana-Niero C."/>
        </authorList>
    </citation>
    <scope>NUCLEOTIDE SEQUENCE [LARGE SCALE GENOMIC DNA]</scope>
    <source>
        <strain evidence="2 3">MYC098</strain>
    </source>
</reference>
<keyword evidence="3" id="KW-1185">Reference proteome</keyword>
<keyword evidence="1" id="KW-0812">Transmembrane</keyword>
<feature type="transmembrane region" description="Helical" evidence="1">
    <location>
        <begin position="21"/>
        <end position="41"/>
    </location>
</feature>
<evidence type="ECO:0008006" key="4">
    <source>
        <dbReference type="Google" id="ProtNLM"/>
    </source>
</evidence>
<proteinExistence type="predicted"/>
<protein>
    <recommendedName>
        <fullName evidence="4">Integral membrane protein</fullName>
    </recommendedName>
</protein>
<evidence type="ECO:0000256" key="1">
    <source>
        <dbReference type="SAM" id="Phobius"/>
    </source>
</evidence>
<evidence type="ECO:0000313" key="3">
    <source>
        <dbReference type="Proteomes" id="UP001299596"/>
    </source>
</evidence>
<accession>A0ABU5XPB8</accession>
<evidence type="ECO:0000313" key="2">
    <source>
        <dbReference type="EMBL" id="MEB3024069.1"/>
    </source>
</evidence>
<keyword evidence="1" id="KW-1133">Transmembrane helix</keyword>
<name>A0ABU5XPB8_9MYCO</name>
<dbReference type="RefSeq" id="WP_225406789.1">
    <property type="nucleotide sequence ID" value="NZ_JAYJJR010000027.1"/>
</dbReference>
<feature type="transmembrane region" description="Helical" evidence="1">
    <location>
        <begin position="53"/>
        <end position="79"/>
    </location>
</feature>
<dbReference type="Proteomes" id="UP001299596">
    <property type="component" value="Unassembled WGS sequence"/>
</dbReference>
<comment type="caution">
    <text evidence="2">The sequence shown here is derived from an EMBL/GenBank/DDBJ whole genome shotgun (WGS) entry which is preliminary data.</text>
</comment>
<organism evidence="2 3">
    <name type="scientific">[Mycobacterium] crassicus</name>
    <dbReference type="NCBI Taxonomy" id="2872309"/>
    <lineage>
        <taxon>Bacteria</taxon>
        <taxon>Bacillati</taxon>
        <taxon>Actinomycetota</taxon>
        <taxon>Actinomycetes</taxon>
        <taxon>Mycobacteriales</taxon>
        <taxon>Mycobacteriaceae</taxon>
        <taxon>Mycolicibacter</taxon>
    </lineage>
</organism>
<dbReference type="EMBL" id="JAYJJR010000027">
    <property type="protein sequence ID" value="MEB3024069.1"/>
    <property type="molecule type" value="Genomic_DNA"/>
</dbReference>